<dbReference type="EMBL" id="JANJYJ010000005">
    <property type="protein sequence ID" value="KAK3211080.1"/>
    <property type="molecule type" value="Genomic_DNA"/>
</dbReference>
<organism evidence="7 8">
    <name type="scientific">Dipteronia sinensis</name>
    <dbReference type="NCBI Taxonomy" id="43782"/>
    <lineage>
        <taxon>Eukaryota</taxon>
        <taxon>Viridiplantae</taxon>
        <taxon>Streptophyta</taxon>
        <taxon>Embryophyta</taxon>
        <taxon>Tracheophyta</taxon>
        <taxon>Spermatophyta</taxon>
        <taxon>Magnoliopsida</taxon>
        <taxon>eudicotyledons</taxon>
        <taxon>Gunneridae</taxon>
        <taxon>Pentapetalae</taxon>
        <taxon>rosids</taxon>
        <taxon>malvids</taxon>
        <taxon>Sapindales</taxon>
        <taxon>Sapindaceae</taxon>
        <taxon>Hippocastanoideae</taxon>
        <taxon>Acereae</taxon>
        <taxon>Dipteronia</taxon>
    </lineage>
</organism>
<sequence length="324" mass="37639">MSNSKSESVSKGKARSDPAWKHCKEVDRDDRKYYKYLLCNYCQQEIKECVSRMKHHLPQTKKDVRKCPSVPEEVRDEMKKYLRIRENAKEAIERSFDQKVDTGSYYWIHSSVDELQEMGGFCPSSSGGLSSRGVRGPIDRFFPSKDNDNEHGNGHLPSNDANEASKLVTMDVQRYFFENGIPFNIASSPSFVSILRSVGDYGRSYKAPSLHDLSTWVLQTEVETTRQIVEDVKKTWKATGIHTKKRNRLSTTNMHKLVYIMYNKRLKDKYLRRQKLKENEDPLILDNVSSDDEWMVGEEEGHELREENRGTLSNKRKDPLTKDK</sequence>
<dbReference type="PROSITE" id="PS50808">
    <property type="entry name" value="ZF_BED"/>
    <property type="match status" value="1"/>
</dbReference>
<keyword evidence="2 4" id="KW-0863">Zinc-finger</keyword>
<comment type="caution">
    <text evidence="7">The sequence shown here is derived from an EMBL/GenBank/DDBJ whole genome shotgun (WGS) entry which is preliminary data.</text>
</comment>
<evidence type="ECO:0000313" key="8">
    <source>
        <dbReference type="Proteomes" id="UP001281410"/>
    </source>
</evidence>
<feature type="region of interest" description="Disordered" evidence="5">
    <location>
        <begin position="1"/>
        <end position="21"/>
    </location>
</feature>
<feature type="region of interest" description="Disordered" evidence="5">
    <location>
        <begin position="294"/>
        <end position="324"/>
    </location>
</feature>
<gene>
    <name evidence="7" type="ORF">Dsin_015786</name>
</gene>
<evidence type="ECO:0000256" key="5">
    <source>
        <dbReference type="SAM" id="MobiDB-lite"/>
    </source>
</evidence>
<dbReference type="GO" id="GO:0003677">
    <property type="term" value="F:DNA binding"/>
    <property type="evidence" value="ECO:0007669"/>
    <property type="project" value="InterPro"/>
</dbReference>
<feature type="compositionally biased region" description="Basic and acidic residues" evidence="5">
    <location>
        <begin position="8"/>
        <end position="21"/>
    </location>
</feature>
<evidence type="ECO:0000313" key="7">
    <source>
        <dbReference type="EMBL" id="KAK3211080.1"/>
    </source>
</evidence>
<reference evidence="7" key="1">
    <citation type="journal article" date="2023" name="Plant J.">
        <title>Genome sequences and population genomics provide insights into the demographic history, inbreeding, and mutation load of two 'living fossil' tree species of Dipteronia.</title>
        <authorList>
            <person name="Feng Y."/>
            <person name="Comes H.P."/>
            <person name="Chen J."/>
            <person name="Zhu S."/>
            <person name="Lu R."/>
            <person name="Zhang X."/>
            <person name="Li P."/>
            <person name="Qiu J."/>
            <person name="Olsen K.M."/>
            <person name="Qiu Y."/>
        </authorList>
    </citation>
    <scope>NUCLEOTIDE SEQUENCE</scope>
    <source>
        <strain evidence="7">NBL</strain>
    </source>
</reference>
<feature type="region of interest" description="Disordered" evidence="5">
    <location>
        <begin position="141"/>
        <end position="162"/>
    </location>
</feature>
<name>A0AAE0ABV6_9ROSI</name>
<evidence type="ECO:0000256" key="1">
    <source>
        <dbReference type="ARBA" id="ARBA00022723"/>
    </source>
</evidence>
<dbReference type="Proteomes" id="UP001281410">
    <property type="component" value="Unassembled WGS sequence"/>
</dbReference>
<dbReference type="InterPro" id="IPR003656">
    <property type="entry name" value="Znf_BED"/>
</dbReference>
<dbReference type="PANTHER" id="PTHR46951:SF2">
    <property type="entry name" value="BED-TYPE DOMAIN-CONTAINING PROTEIN"/>
    <property type="match status" value="1"/>
</dbReference>
<keyword evidence="8" id="KW-1185">Reference proteome</keyword>
<evidence type="ECO:0000256" key="4">
    <source>
        <dbReference type="PROSITE-ProRule" id="PRU00027"/>
    </source>
</evidence>
<proteinExistence type="predicted"/>
<dbReference type="AlphaFoldDB" id="A0AAE0ABV6"/>
<feature type="compositionally biased region" description="Basic and acidic residues" evidence="5">
    <location>
        <begin position="302"/>
        <end position="324"/>
    </location>
</feature>
<evidence type="ECO:0000256" key="2">
    <source>
        <dbReference type="ARBA" id="ARBA00022771"/>
    </source>
</evidence>
<dbReference type="PANTHER" id="PTHR46951">
    <property type="entry name" value="BED-TYPE DOMAIN-CONTAINING PROTEIN"/>
    <property type="match status" value="1"/>
</dbReference>
<evidence type="ECO:0000259" key="6">
    <source>
        <dbReference type="PROSITE" id="PS50808"/>
    </source>
</evidence>
<feature type="compositionally biased region" description="Basic and acidic residues" evidence="5">
    <location>
        <begin position="142"/>
        <end position="153"/>
    </location>
</feature>
<accession>A0AAE0ABV6</accession>
<dbReference type="GO" id="GO:0008270">
    <property type="term" value="F:zinc ion binding"/>
    <property type="evidence" value="ECO:0007669"/>
    <property type="project" value="UniProtKB-KW"/>
</dbReference>
<evidence type="ECO:0000256" key="3">
    <source>
        <dbReference type="ARBA" id="ARBA00022833"/>
    </source>
</evidence>
<protein>
    <recommendedName>
        <fullName evidence="6">BED-type domain-containing protein</fullName>
    </recommendedName>
</protein>
<feature type="domain" description="BED-type" evidence="6">
    <location>
        <begin position="14"/>
        <end position="74"/>
    </location>
</feature>
<keyword evidence="1" id="KW-0479">Metal-binding</keyword>
<keyword evidence="3" id="KW-0862">Zinc</keyword>